<organism evidence="2">
    <name type="scientific">Medioppia subpectinata</name>
    <dbReference type="NCBI Taxonomy" id="1979941"/>
    <lineage>
        <taxon>Eukaryota</taxon>
        <taxon>Metazoa</taxon>
        <taxon>Ecdysozoa</taxon>
        <taxon>Arthropoda</taxon>
        <taxon>Chelicerata</taxon>
        <taxon>Arachnida</taxon>
        <taxon>Acari</taxon>
        <taxon>Acariformes</taxon>
        <taxon>Sarcoptiformes</taxon>
        <taxon>Oribatida</taxon>
        <taxon>Brachypylina</taxon>
        <taxon>Oppioidea</taxon>
        <taxon>Oppiidae</taxon>
        <taxon>Medioppia</taxon>
    </lineage>
</organism>
<evidence type="ECO:0000313" key="2">
    <source>
        <dbReference type="EMBL" id="CAD7635375.1"/>
    </source>
</evidence>
<dbReference type="Proteomes" id="UP000759131">
    <property type="component" value="Unassembled WGS sequence"/>
</dbReference>
<feature type="region of interest" description="Disordered" evidence="1">
    <location>
        <begin position="138"/>
        <end position="161"/>
    </location>
</feature>
<evidence type="ECO:0000313" key="3">
    <source>
        <dbReference type="Proteomes" id="UP000759131"/>
    </source>
</evidence>
<feature type="compositionally biased region" description="Polar residues" evidence="1">
    <location>
        <begin position="70"/>
        <end position="88"/>
    </location>
</feature>
<evidence type="ECO:0000256" key="1">
    <source>
        <dbReference type="SAM" id="MobiDB-lite"/>
    </source>
</evidence>
<keyword evidence="3" id="KW-1185">Reference proteome</keyword>
<dbReference type="AlphaFoldDB" id="A0A7R9L5M9"/>
<feature type="region of interest" description="Disordered" evidence="1">
    <location>
        <begin position="43"/>
        <end position="92"/>
    </location>
</feature>
<dbReference type="EMBL" id="CAJPIZ010016710">
    <property type="protein sequence ID" value="CAG2115805.1"/>
    <property type="molecule type" value="Genomic_DNA"/>
</dbReference>
<reference evidence="2" key="1">
    <citation type="submission" date="2020-11" db="EMBL/GenBank/DDBJ databases">
        <authorList>
            <person name="Tran Van P."/>
        </authorList>
    </citation>
    <scope>NUCLEOTIDE SEQUENCE</scope>
</reference>
<feature type="compositionally biased region" description="Low complexity" evidence="1">
    <location>
        <begin position="49"/>
        <end position="69"/>
    </location>
</feature>
<accession>A0A7R9L5M9</accession>
<proteinExistence type="predicted"/>
<feature type="compositionally biased region" description="Basic residues" evidence="1">
    <location>
        <begin position="142"/>
        <end position="161"/>
    </location>
</feature>
<feature type="non-terminal residue" evidence="2">
    <location>
        <position position="161"/>
    </location>
</feature>
<dbReference type="EMBL" id="OC871285">
    <property type="protein sequence ID" value="CAD7635375.1"/>
    <property type="molecule type" value="Genomic_DNA"/>
</dbReference>
<protein>
    <submittedName>
        <fullName evidence="2">Uncharacterized protein</fullName>
    </submittedName>
</protein>
<gene>
    <name evidence="2" type="ORF">OSB1V03_LOCUS15766</name>
</gene>
<name>A0A7R9L5M9_9ACAR</name>
<sequence length="161" mass="17028">MPRSARKSLTGGRQSVSAVGLTAGHSSAVNAGLILAKMCQNSGQQHNKSNTNSVTTPQTVSSVSGVQSSAKTPSILHSKTTPQSQQPVLSFIADDTSSSQYTSLANSSPTSMSRNNAFASLVGAATNQFNQYNMDSLQTIPIKRRKQDPKTGKGLRHFSMK</sequence>